<dbReference type="PANTHER" id="PTHR30419">
    <property type="entry name" value="HTH-TYPE TRANSCRIPTIONAL REGULATOR YBHD"/>
    <property type="match status" value="1"/>
</dbReference>
<keyword evidence="2" id="KW-0805">Transcription regulation</keyword>
<dbReference type="PRINTS" id="PR00039">
    <property type="entry name" value="HTHLYSR"/>
</dbReference>
<evidence type="ECO:0000256" key="1">
    <source>
        <dbReference type="ARBA" id="ARBA00009437"/>
    </source>
</evidence>
<dbReference type="InterPro" id="IPR036390">
    <property type="entry name" value="WH_DNA-bd_sf"/>
</dbReference>
<comment type="similarity">
    <text evidence="1">Belongs to the LysR transcriptional regulatory family.</text>
</comment>
<dbReference type="InterPro" id="IPR036388">
    <property type="entry name" value="WH-like_DNA-bd_sf"/>
</dbReference>
<proteinExistence type="inferred from homology"/>
<sequence length="307" mass="33110">MTLLQLEVFLAVCQARSFTQAGERLNMTQSAVSQAVANLERELGVSLLHRSRQGITITHIGERMLAHVREIARHTNCMQQEAAAAAGAETGTLRIASIPSVSAKLLPGMLASFKSSFPLVQTVMFEGGYEEVHSWLTNHVVDVGIVTLPVSGLDVVELVQDQLLLFLPETHALIRETAVSLAQIAQAPFIQPTADSEHVIREAFKNAGLTPNIQFEVRDTATILAMVQEGIGVTILPEMAISTSLPHVRSVPLHPPVTRRVGLAVRHLEEVSPICADFLLHARAYVQHTCPGCIGVADVCKACVDGG</sequence>
<dbReference type="Gene3D" id="1.10.10.10">
    <property type="entry name" value="Winged helix-like DNA-binding domain superfamily/Winged helix DNA-binding domain"/>
    <property type="match status" value="1"/>
</dbReference>
<evidence type="ECO:0000313" key="7">
    <source>
        <dbReference type="Proteomes" id="UP001597079"/>
    </source>
</evidence>
<keyword evidence="4" id="KW-0804">Transcription</keyword>
<reference evidence="7" key="1">
    <citation type="journal article" date="2019" name="Int. J. Syst. Evol. Microbiol.">
        <title>The Global Catalogue of Microorganisms (GCM) 10K type strain sequencing project: providing services to taxonomists for standard genome sequencing and annotation.</title>
        <authorList>
            <consortium name="The Broad Institute Genomics Platform"/>
            <consortium name="The Broad Institute Genome Sequencing Center for Infectious Disease"/>
            <person name="Wu L."/>
            <person name="Ma J."/>
        </authorList>
    </citation>
    <scope>NUCLEOTIDE SEQUENCE [LARGE SCALE GENOMIC DNA]</scope>
    <source>
        <strain evidence="7">CGMCC 1.12286</strain>
    </source>
</reference>
<evidence type="ECO:0000313" key="6">
    <source>
        <dbReference type="EMBL" id="MFD1675292.1"/>
    </source>
</evidence>
<evidence type="ECO:0000256" key="4">
    <source>
        <dbReference type="ARBA" id="ARBA00023163"/>
    </source>
</evidence>
<dbReference type="InterPro" id="IPR000847">
    <property type="entry name" value="LysR_HTH_N"/>
</dbReference>
<keyword evidence="7" id="KW-1185">Reference proteome</keyword>
<dbReference type="PROSITE" id="PS50931">
    <property type="entry name" value="HTH_LYSR"/>
    <property type="match status" value="1"/>
</dbReference>
<evidence type="ECO:0000256" key="3">
    <source>
        <dbReference type="ARBA" id="ARBA00023125"/>
    </source>
</evidence>
<dbReference type="Pfam" id="PF00126">
    <property type="entry name" value="HTH_1"/>
    <property type="match status" value="1"/>
</dbReference>
<evidence type="ECO:0000256" key="2">
    <source>
        <dbReference type="ARBA" id="ARBA00023015"/>
    </source>
</evidence>
<name>A0ABW4JJP9_9BACL</name>
<comment type="caution">
    <text evidence="6">The sequence shown here is derived from an EMBL/GenBank/DDBJ whole genome shotgun (WGS) entry which is preliminary data.</text>
</comment>
<dbReference type="PANTHER" id="PTHR30419:SF24">
    <property type="entry name" value="HTH-TYPE TRANSCRIPTIONAL REGULATOR CZCR"/>
    <property type="match status" value="1"/>
</dbReference>
<evidence type="ECO:0000259" key="5">
    <source>
        <dbReference type="PROSITE" id="PS50931"/>
    </source>
</evidence>
<dbReference type="InterPro" id="IPR050950">
    <property type="entry name" value="HTH-type_LysR_regulators"/>
</dbReference>
<dbReference type="RefSeq" id="WP_377943166.1">
    <property type="nucleotide sequence ID" value="NZ_JBHUCX010000028.1"/>
</dbReference>
<dbReference type="InterPro" id="IPR005119">
    <property type="entry name" value="LysR_subst-bd"/>
</dbReference>
<dbReference type="Gene3D" id="3.40.190.290">
    <property type="match status" value="1"/>
</dbReference>
<dbReference type="SUPFAM" id="SSF46785">
    <property type="entry name" value="Winged helix' DNA-binding domain"/>
    <property type="match status" value="1"/>
</dbReference>
<gene>
    <name evidence="6" type="ORF">ACFSB2_11355</name>
</gene>
<feature type="domain" description="HTH lysR-type" evidence="5">
    <location>
        <begin position="1"/>
        <end position="58"/>
    </location>
</feature>
<dbReference type="Proteomes" id="UP001597079">
    <property type="component" value="Unassembled WGS sequence"/>
</dbReference>
<keyword evidence="3" id="KW-0238">DNA-binding</keyword>
<organism evidence="6 7">
    <name type="scientific">Alicyclobacillus fodiniaquatilis</name>
    <dbReference type="NCBI Taxonomy" id="1661150"/>
    <lineage>
        <taxon>Bacteria</taxon>
        <taxon>Bacillati</taxon>
        <taxon>Bacillota</taxon>
        <taxon>Bacilli</taxon>
        <taxon>Bacillales</taxon>
        <taxon>Alicyclobacillaceae</taxon>
        <taxon>Alicyclobacillus</taxon>
    </lineage>
</organism>
<dbReference type="EMBL" id="JBHUCX010000028">
    <property type="protein sequence ID" value="MFD1675292.1"/>
    <property type="molecule type" value="Genomic_DNA"/>
</dbReference>
<dbReference type="SUPFAM" id="SSF53850">
    <property type="entry name" value="Periplasmic binding protein-like II"/>
    <property type="match status" value="1"/>
</dbReference>
<protein>
    <submittedName>
        <fullName evidence="6">LysR family transcriptional regulator</fullName>
    </submittedName>
</protein>
<dbReference type="Pfam" id="PF03466">
    <property type="entry name" value="LysR_substrate"/>
    <property type="match status" value="1"/>
</dbReference>
<dbReference type="CDD" id="cd05466">
    <property type="entry name" value="PBP2_LTTR_substrate"/>
    <property type="match status" value="1"/>
</dbReference>
<accession>A0ABW4JJP9</accession>